<dbReference type="NCBIfam" id="TIGR02734">
    <property type="entry name" value="crtI_fam"/>
    <property type="match status" value="1"/>
</dbReference>
<dbReference type="GO" id="GO:0016491">
    <property type="term" value="F:oxidoreductase activity"/>
    <property type="evidence" value="ECO:0007669"/>
    <property type="project" value="UniProtKB-KW"/>
</dbReference>
<dbReference type="InterPro" id="IPR036188">
    <property type="entry name" value="FAD/NAD-bd_sf"/>
</dbReference>
<dbReference type="PRINTS" id="PR00419">
    <property type="entry name" value="ADXRDTASE"/>
</dbReference>
<keyword evidence="3 5" id="KW-0125">Carotenoid biosynthesis</keyword>
<dbReference type="RefSeq" id="WP_003005057.1">
    <property type="nucleotide sequence ID" value="NZ_GG668630.1"/>
</dbReference>
<gene>
    <name evidence="7" type="primary">crtI</name>
    <name evidence="7" type="ORF">HMPREF0765_4780</name>
</gene>
<protein>
    <submittedName>
        <fullName evidence="7">Phytoene desaturase</fullName>
        <ecNumber evidence="7">1.14.99.-</ecNumber>
    </submittedName>
</protein>
<name>C2G5C4_SPHSI</name>
<dbReference type="AlphaFoldDB" id="C2G5C4"/>
<dbReference type="EMBL" id="ACHB01000101">
    <property type="protein sequence ID" value="EEI89633.1"/>
    <property type="molecule type" value="Genomic_DNA"/>
</dbReference>
<dbReference type="InterPro" id="IPR014105">
    <property type="entry name" value="Carotenoid/retinoid_OxRdtase"/>
</dbReference>
<dbReference type="PANTHER" id="PTHR43734">
    <property type="entry name" value="PHYTOENE DESATURASE"/>
    <property type="match status" value="1"/>
</dbReference>
<dbReference type="Gene3D" id="3.50.50.60">
    <property type="entry name" value="FAD/NAD(P)-binding domain"/>
    <property type="match status" value="2"/>
</dbReference>
<evidence type="ECO:0000259" key="6">
    <source>
        <dbReference type="Pfam" id="PF01593"/>
    </source>
</evidence>
<proteinExistence type="inferred from homology"/>
<dbReference type="HOGENOM" id="CLU_019722_2_1_10"/>
<evidence type="ECO:0000256" key="3">
    <source>
        <dbReference type="ARBA" id="ARBA00022746"/>
    </source>
</evidence>
<evidence type="ECO:0000256" key="5">
    <source>
        <dbReference type="RuleBase" id="RU362075"/>
    </source>
</evidence>
<dbReference type="SUPFAM" id="SSF51905">
    <property type="entry name" value="FAD/NAD(P)-binding domain"/>
    <property type="match status" value="1"/>
</dbReference>
<dbReference type="InterPro" id="IPR002937">
    <property type="entry name" value="Amino_oxidase"/>
</dbReference>
<dbReference type="Pfam" id="PF01593">
    <property type="entry name" value="Amino_oxidase"/>
    <property type="match status" value="1"/>
</dbReference>
<keyword evidence="4 5" id="KW-0560">Oxidoreductase</keyword>
<comment type="pathway">
    <text evidence="1 5">Carotenoid biosynthesis.</text>
</comment>
<dbReference type="GO" id="GO:0016117">
    <property type="term" value="P:carotenoid biosynthetic process"/>
    <property type="evidence" value="ECO:0007669"/>
    <property type="project" value="UniProtKB-KW"/>
</dbReference>
<evidence type="ECO:0000313" key="8">
    <source>
        <dbReference type="Proteomes" id="UP000006241"/>
    </source>
</evidence>
<dbReference type="PANTHER" id="PTHR43734:SF1">
    <property type="entry name" value="PHYTOENE DESATURASE"/>
    <property type="match status" value="1"/>
</dbReference>
<accession>C2G5C4</accession>
<reference evidence="7 8" key="1">
    <citation type="submission" date="2009-01" db="EMBL/GenBank/DDBJ databases">
        <authorList>
            <person name="Qin X."/>
            <person name="Bachman B."/>
            <person name="Battles P."/>
            <person name="Bell A."/>
            <person name="Bess C."/>
            <person name="Bickham C."/>
            <person name="Chaboub L."/>
            <person name="Chen D."/>
            <person name="Coyle M."/>
            <person name="Deiros D.R."/>
            <person name="Dinh H."/>
            <person name="Forbes L."/>
            <person name="Fowler G."/>
            <person name="Francisco L."/>
            <person name="Fu Q."/>
            <person name="Gubbala S."/>
            <person name="Hale W."/>
            <person name="Han Y."/>
            <person name="Hemphill L."/>
            <person name="Highlander S.K."/>
            <person name="Hirani K."/>
            <person name="Hogues M."/>
            <person name="Jackson L."/>
            <person name="Jakkamsetti A."/>
            <person name="Javaid M."/>
            <person name="Jiang H."/>
            <person name="Korchina V."/>
            <person name="Kovar C."/>
            <person name="Lara F."/>
            <person name="Lee S."/>
            <person name="Mata R."/>
            <person name="Mathew T."/>
            <person name="Moen C."/>
            <person name="Morales K."/>
            <person name="Munidasa M."/>
            <person name="Nazareth L."/>
            <person name="Ngo R."/>
            <person name="Nguyen L."/>
            <person name="Okwuonu G."/>
            <person name="Ongeri F."/>
            <person name="Patil S."/>
            <person name="Petrosino J."/>
            <person name="Pham C."/>
            <person name="Pham P."/>
            <person name="Pu L.-L."/>
            <person name="Puazo M."/>
            <person name="Raj R."/>
            <person name="Reid J."/>
            <person name="Rouhana J."/>
            <person name="Saada N."/>
            <person name="Shang Y."/>
            <person name="Simmons D."/>
            <person name="Thornton R."/>
            <person name="Warren J."/>
            <person name="Weissenberger G."/>
            <person name="Zhang J."/>
            <person name="Zhang L."/>
            <person name="Zhou C."/>
            <person name="Zhu D."/>
            <person name="Muzny D."/>
            <person name="Worley K."/>
            <person name="Gibbs R."/>
        </authorList>
    </citation>
    <scope>NUCLEOTIDE SEQUENCE [LARGE SCALE GENOMIC DNA]</scope>
    <source>
        <strain evidence="7 8">ATCC 33300</strain>
    </source>
</reference>
<dbReference type="EC" id="1.14.99.-" evidence="7"/>
<comment type="similarity">
    <text evidence="2 5">Belongs to the carotenoid/retinoid oxidoreductase family.</text>
</comment>
<feature type="domain" description="Amine oxidase" evidence="6">
    <location>
        <begin position="10"/>
        <end position="481"/>
    </location>
</feature>
<comment type="caution">
    <text evidence="7">The sequence shown here is derived from an EMBL/GenBank/DDBJ whole genome shotgun (WGS) entry which is preliminary data.</text>
</comment>
<evidence type="ECO:0000256" key="2">
    <source>
        <dbReference type="ARBA" id="ARBA00006046"/>
    </source>
</evidence>
<organism evidence="7 8">
    <name type="scientific">Sphingobacterium spiritivorum ATCC 33300</name>
    <dbReference type="NCBI Taxonomy" id="525372"/>
    <lineage>
        <taxon>Bacteria</taxon>
        <taxon>Pseudomonadati</taxon>
        <taxon>Bacteroidota</taxon>
        <taxon>Sphingobacteriia</taxon>
        <taxon>Sphingobacteriales</taxon>
        <taxon>Sphingobacteriaceae</taxon>
        <taxon>Sphingobacterium</taxon>
    </lineage>
</organism>
<dbReference type="Proteomes" id="UP000006241">
    <property type="component" value="Unassembled WGS sequence"/>
</dbReference>
<evidence type="ECO:0000256" key="4">
    <source>
        <dbReference type="ARBA" id="ARBA00023002"/>
    </source>
</evidence>
<evidence type="ECO:0000256" key="1">
    <source>
        <dbReference type="ARBA" id="ARBA00004829"/>
    </source>
</evidence>
<evidence type="ECO:0000313" key="7">
    <source>
        <dbReference type="EMBL" id="EEI89633.1"/>
    </source>
</evidence>
<sequence>MNVSIIGSGISGLAAACYLAKQGHKVSVFEKNSTAGGRARQFREEGFVFDMGPSWYWMPDIIASFFQDFGHEVSDYYELQRLDPSYTIIFDEMELPVPADMTELENLFESIEPGSKQKLRQFMHNAAVKYEIGLKKYATFPSLSVMEYVQPDIFKALMRLDLLSNMDTHVNKYFKNPYLQKLMKFPVLFLGAMPDKIPAMYSLMNYADASLGTWYPKGGMYNIIEAQYKLAKELGVSFYFDHDINELLVEERHVKGLKVNNRIIHSDFVIASGDYHYMEQLLPAHLRNYNETYWSKRQMAPTCLIFYLGINKKLALTHHTLFFDSDFNAHASSLYDKEEWPKEPMFYVCAPSVTDPSVAPEGHENLFVLIPLASGLEEGIEEIASFYFENVIRRMETRLQTDIMSHICYQKKYSIKDFKDDYHAFKGNAYGLANTLSQTAFGKPSLKNRKVDNMLYCGQLSVPGPGVPPALLSGKIVADQVARYLSKTSSPKI</sequence>